<dbReference type="Pfam" id="PF26056">
    <property type="entry name" value="DUF8017"/>
    <property type="match status" value="1"/>
</dbReference>
<feature type="domain" description="DUF8017" evidence="3">
    <location>
        <begin position="99"/>
        <end position="281"/>
    </location>
</feature>
<keyword evidence="5" id="KW-1185">Reference proteome</keyword>
<evidence type="ECO:0000256" key="2">
    <source>
        <dbReference type="SAM" id="Phobius"/>
    </source>
</evidence>
<evidence type="ECO:0000313" key="4">
    <source>
        <dbReference type="EMBL" id="GLU47662.1"/>
    </source>
</evidence>
<gene>
    <name evidence="4" type="ORF">Nans01_20130</name>
</gene>
<keyword evidence="2" id="KW-0812">Transmembrane</keyword>
<evidence type="ECO:0000313" key="5">
    <source>
        <dbReference type="Proteomes" id="UP001165092"/>
    </source>
</evidence>
<organism evidence="4 5">
    <name type="scientific">Nocardiopsis ansamitocini</name>
    <dbReference type="NCBI Taxonomy" id="1670832"/>
    <lineage>
        <taxon>Bacteria</taxon>
        <taxon>Bacillati</taxon>
        <taxon>Actinomycetota</taxon>
        <taxon>Actinomycetes</taxon>
        <taxon>Streptosporangiales</taxon>
        <taxon>Nocardiopsidaceae</taxon>
        <taxon>Nocardiopsis</taxon>
    </lineage>
</organism>
<keyword evidence="2" id="KW-0472">Membrane</keyword>
<feature type="compositionally biased region" description="Low complexity" evidence="1">
    <location>
        <begin position="14"/>
        <end position="26"/>
    </location>
</feature>
<feature type="transmembrane region" description="Helical" evidence="2">
    <location>
        <begin position="33"/>
        <end position="54"/>
    </location>
</feature>
<dbReference type="AlphaFoldDB" id="A0A9W6P5Y7"/>
<reference evidence="4" key="1">
    <citation type="submission" date="2023-02" db="EMBL/GenBank/DDBJ databases">
        <title>Nocardiopsis ansamitocini NBRC 112285.</title>
        <authorList>
            <person name="Ichikawa N."/>
            <person name="Sato H."/>
            <person name="Tonouchi N."/>
        </authorList>
    </citation>
    <scope>NUCLEOTIDE SEQUENCE</scope>
    <source>
        <strain evidence="4">NBRC 112285</strain>
    </source>
</reference>
<evidence type="ECO:0000259" key="3">
    <source>
        <dbReference type="Pfam" id="PF26056"/>
    </source>
</evidence>
<name>A0A9W6P5Y7_9ACTN</name>
<keyword evidence="2" id="KW-1133">Transmembrane helix</keyword>
<proteinExistence type="predicted"/>
<sequence length="285" mass="29893">MVVNWSAHQPPDPWGQQQQQPAAPRATGGLSPVALVLLAILLVAVLIIAVTVVVTRLNANGTQAAPAPAPEPVTASESEPAPAPDPSSTGSAAGPDVFQDGWQRAASAKWGFVYEIPPREDDWLFDGPTYIRGFEGDDGTVEIGMSGTSVYLDKVCAGWGSRGVIGAQGITDSDDTEEMSEGAALRWARYAYDDEGDPGLTVRSVEEFDSNDLSGHHAIVDVTVPGGGDGCIPPTAVVHTLAVPGAEDDTTRILVMILDTGVEDALAEETVDTVISTLRDVNYED</sequence>
<accession>A0A9W6P5Y7</accession>
<protein>
    <recommendedName>
        <fullName evidence="3">DUF8017 domain-containing protein</fullName>
    </recommendedName>
</protein>
<dbReference type="InterPro" id="IPR058330">
    <property type="entry name" value="DUF8017"/>
</dbReference>
<evidence type="ECO:0000256" key="1">
    <source>
        <dbReference type="SAM" id="MobiDB-lite"/>
    </source>
</evidence>
<feature type="region of interest" description="Disordered" evidence="1">
    <location>
        <begin position="1"/>
        <end position="26"/>
    </location>
</feature>
<dbReference type="EMBL" id="BSQG01000003">
    <property type="protein sequence ID" value="GLU47662.1"/>
    <property type="molecule type" value="Genomic_DNA"/>
</dbReference>
<feature type="region of interest" description="Disordered" evidence="1">
    <location>
        <begin position="62"/>
        <end position="97"/>
    </location>
</feature>
<comment type="caution">
    <text evidence="4">The sequence shown here is derived from an EMBL/GenBank/DDBJ whole genome shotgun (WGS) entry which is preliminary data.</text>
</comment>
<dbReference type="Proteomes" id="UP001165092">
    <property type="component" value="Unassembled WGS sequence"/>
</dbReference>